<proteinExistence type="predicted"/>
<sequence>MSHEPEEGKTPEHPQESSPRESEYIEFGGQNINGTPEQPAYTQPGAYSQPISPYPPQGVYPQPIPPYPPQGAYPQPIPPYPPQGAGDNNFPEPPPTPLTLKEGLRQLLGQWWKVVRKPSTRSFVEEKGKASWSVIWVLLILYGVIGGGALVLQPYIPGSYLNIYFQFLSFNQHVSQSAGGYPYSFNPADFLRTAFQVEGLFGIIFFPLGYLLGEAIYLLIAKLFKGSGSYRQQAYANMLYIVPTTLVISILSLVPFLGGVLELILGMIIGVYFYVLRIFATQAVHRLSIGRALAVVFIPVGLAVVLSFLLSIIIIVIIIMTISTHPYATP</sequence>
<dbReference type="AlphaFoldDB" id="D6TMS2"/>
<feature type="transmembrane region" description="Helical" evidence="6">
    <location>
        <begin position="200"/>
        <end position="224"/>
    </location>
</feature>
<feature type="compositionally biased region" description="Pro residues" evidence="5">
    <location>
        <begin position="52"/>
        <end position="82"/>
    </location>
</feature>
<dbReference type="RefSeq" id="WP_007911915.1">
    <property type="nucleotide sequence ID" value="NZ_ADVG01000002.1"/>
</dbReference>
<feature type="transmembrane region" description="Helical" evidence="6">
    <location>
        <begin position="236"/>
        <end position="257"/>
    </location>
</feature>
<feature type="compositionally biased region" description="Basic and acidic residues" evidence="5">
    <location>
        <begin position="1"/>
        <end position="23"/>
    </location>
</feature>
<dbReference type="STRING" id="485913.Krac_8396"/>
<gene>
    <name evidence="8" type="ORF">Krac_8396</name>
</gene>
<reference evidence="8 9" key="1">
    <citation type="journal article" date="2011" name="Stand. Genomic Sci.">
        <title>Non-contiguous finished genome sequence and contextual data of the filamentous soil bacterium Ktedonobacter racemifer type strain (SOSP1-21).</title>
        <authorList>
            <person name="Chang Y.J."/>
            <person name="Land M."/>
            <person name="Hauser L."/>
            <person name="Chertkov O."/>
            <person name="Del Rio T.G."/>
            <person name="Nolan M."/>
            <person name="Copeland A."/>
            <person name="Tice H."/>
            <person name="Cheng J.F."/>
            <person name="Lucas S."/>
            <person name="Han C."/>
            <person name="Goodwin L."/>
            <person name="Pitluck S."/>
            <person name="Ivanova N."/>
            <person name="Ovchinikova G."/>
            <person name="Pati A."/>
            <person name="Chen A."/>
            <person name="Palaniappan K."/>
            <person name="Mavromatis K."/>
            <person name="Liolios K."/>
            <person name="Brettin T."/>
            <person name="Fiebig A."/>
            <person name="Rohde M."/>
            <person name="Abt B."/>
            <person name="Goker M."/>
            <person name="Detter J.C."/>
            <person name="Woyke T."/>
            <person name="Bristow J."/>
            <person name="Eisen J.A."/>
            <person name="Markowitz V."/>
            <person name="Hugenholtz P."/>
            <person name="Kyrpides N.C."/>
            <person name="Klenk H.P."/>
            <person name="Lapidus A."/>
        </authorList>
    </citation>
    <scope>NUCLEOTIDE SEQUENCE [LARGE SCALE GENOMIC DNA]</scope>
    <source>
        <strain evidence="9">DSM 44963</strain>
    </source>
</reference>
<dbReference type="Proteomes" id="UP000004508">
    <property type="component" value="Unassembled WGS sequence"/>
</dbReference>
<dbReference type="EMBL" id="ADVG01000002">
    <property type="protein sequence ID" value="EFH87072.1"/>
    <property type="molecule type" value="Genomic_DNA"/>
</dbReference>
<evidence type="ECO:0000313" key="9">
    <source>
        <dbReference type="Proteomes" id="UP000004508"/>
    </source>
</evidence>
<evidence type="ECO:0000259" key="7">
    <source>
        <dbReference type="Pfam" id="PF04893"/>
    </source>
</evidence>
<dbReference type="InterPro" id="IPR006977">
    <property type="entry name" value="Yip1_dom"/>
</dbReference>
<evidence type="ECO:0000256" key="1">
    <source>
        <dbReference type="ARBA" id="ARBA00004141"/>
    </source>
</evidence>
<evidence type="ECO:0000313" key="8">
    <source>
        <dbReference type="EMBL" id="EFH87072.1"/>
    </source>
</evidence>
<organism evidence="8 9">
    <name type="scientific">Ktedonobacter racemifer DSM 44963</name>
    <dbReference type="NCBI Taxonomy" id="485913"/>
    <lineage>
        <taxon>Bacteria</taxon>
        <taxon>Bacillati</taxon>
        <taxon>Chloroflexota</taxon>
        <taxon>Ktedonobacteria</taxon>
        <taxon>Ktedonobacterales</taxon>
        <taxon>Ktedonobacteraceae</taxon>
        <taxon>Ktedonobacter</taxon>
    </lineage>
</organism>
<feature type="transmembrane region" description="Helical" evidence="6">
    <location>
        <begin position="134"/>
        <end position="156"/>
    </location>
</feature>
<comment type="caution">
    <text evidence="8">The sequence shown here is derived from an EMBL/GenBank/DDBJ whole genome shotgun (WGS) entry which is preliminary data.</text>
</comment>
<dbReference type="GO" id="GO:0016020">
    <property type="term" value="C:membrane"/>
    <property type="evidence" value="ECO:0007669"/>
    <property type="project" value="UniProtKB-SubCell"/>
</dbReference>
<feature type="transmembrane region" description="Helical" evidence="6">
    <location>
        <begin position="292"/>
        <end position="322"/>
    </location>
</feature>
<evidence type="ECO:0000256" key="4">
    <source>
        <dbReference type="ARBA" id="ARBA00023136"/>
    </source>
</evidence>
<evidence type="ECO:0000256" key="2">
    <source>
        <dbReference type="ARBA" id="ARBA00022692"/>
    </source>
</evidence>
<keyword evidence="3 6" id="KW-1133">Transmembrane helix</keyword>
<protein>
    <recommendedName>
        <fullName evidence="7">Yip1 domain-containing protein</fullName>
    </recommendedName>
</protein>
<feature type="region of interest" description="Disordered" evidence="5">
    <location>
        <begin position="1"/>
        <end position="95"/>
    </location>
</feature>
<evidence type="ECO:0000256" key="6">
    <source>
        <dbReference type="SAM" id="Phobius"/>
    </source>
</evidence>
<dbReference type="InParanoid" id="D6TMS2"/>
<comment type="subcellular location">
    <subcellularLocation>
        <location evidence="1">Membrane</location>
        <topology evidence="1">Multi-pass membrane protein</topology>
    </subcellularLocation>
</comment>
<dbReference type="eggNOG" id="ENOG5030TRG">
    <property type="taxonomic scope" value="Bacteria"/>
</dbReference>
<keyword evidence="9" id="KW-1185">Reference proteome</keyword>
<evidence type="ECO:0000256" key="3">
    <source>
        <dbReference type="ARBA" id="ARBA00022989"/>
    </source>
</evidence>
<keyword evidence="4 6" id="KW-0472">Membrane</keyword>
<feature type="domain" description="Yip1" evidence="7">
    <location>
        <begin position="112"/>
        <end position="307"/>
    </location>
</feature>
<keyword evidence="2 6" id="KW-0812">Transmembrane</keyword>
<feature type="transmembrane region" description="Helical" evidence="6">
    <location>
        <begin position="263"/>
        <end position="280"/>
    </location>
</feature>
<dbReference type="Pfam" id="PF04893">
    <property type="entry name" value="Yip1"/>
    <property type="match status" value="1"/>
</dbReference>
<evidence type="ECO:0000256" key="5">
    <source>
        <dbReference type="SAM" id="MobiDB-lite"/>
    </source>
</evidence>
<accession>D6TMS2</accession>
<name>D6TMS2_KTERA</name>